<organism evidence="7 8">
    <name type="scientific">Malassezia cuniculi</name>
    <dbReference type="NCBI Taxonomy" id="948313"/>
    <lineage>
        <taxon>Eukaryota</taxon>
        <taxon>Fungi</taxon>
        <taxon>Dikarya</taxon>
        <taxon>Basidiomycota</taxon>
        <taxon>Ustilaginomycotina</taxon>
        <taxon>Malasseziomycetes</taxon>
        <taxon>Malasseziales</taxon>
        <taxon>Malasseziaceae</taxon>
        <taxon>Malassezia</taxon>
    </lineage>
</organism>
<evidence type="ECO:0000313" key="7">
    <source>
        <dbReference type="EMBL" id="WFD36911.1"/>
    </source>
</evidence>
<evidence type="ECO:0000313" key="8">
    <source>
        <dbReference type="Proteomes" id="UP001219933"/>
    </source>
</evidence>
<feature type="transmembrane region" description="Helical" evidence="5">
    <location>
        <begin position="87"/>
        <end position="108"/>
    </location>
</feature>
<keyword evidence="8" id="KW-1185">Reference proteome</keyword>
<keyword evidence="3 5" id="KW-1133">Transmembrane helix</keyword>
<sequence>MIMHIGRNSTVVRRGHPIAFGVFTLIAFIVAVVSSAVVADFNKNGNPIDSIRDSTRFLVFAGWWGFIFSLVYIVLFLTGIGGPISSIASHAVFVFLTFIFWLAGTAALSDKVGTGCPEGTRNCSALLAIVAFGWIGFLELLFLLAVIGFLAFKAFRGGGGIHENF</sequence>
<dbReference type="GO" id="GO:0016020">
    <property type="term" value="C:membrane"/>
    <property type="evidence" value="ECO:0007669"/>
    <property type="project" value="UniProtKB-SubCell"/>
</dbReference>
<gene>
    <name evidence="7" type="ORF">MCUN1_003803</name>
</gene>
<proteinExistence type="predicted"/>
<evidence type="ECO:0000256" key="2">
    <source>
        <dbReference type="ARBA" id="ARBA00022692"/>
    </source>
</evidence>
<evidence type="ECO:0000256" key="4">
    <source>
        <dbReference type="ARBA" id="ARBA00023136"/>
    </source>
</evidence>
<feature type="transmembrane region" description="Helical" evidence="5">
    <location>
        <begin position="59"/>
        <end position="80"/>
    </location>
</feature>
<dbReference type="EMBL" id="CP119882">
    <property type="protein sequence ID" value="WFD36911.1"/>
    <property type="molecule type" value="Genomic_DNA"/>
</dbReference>
<dbReference type="Pfam" id="PF01284">
    <property type="entry name" value="MARVEL"/>
    <property type="match status" value="1"/>
</dbReference>
<comment type="subcellular location">
    <subcellularLocation>
        <location evidence="1">Membrane</location>
        <topology evidence="1">Multi-pass membrane protein</topology>
    </subcellularLocation>
</comment>
<feature type="domain" description="MARVEL" evidence="6">
    <location>
        <begin position="27"/>
        <end position="138"/>
    </location>
</feature>
<feature type="transmembrane region" description="Helical" evidence="5">
    <location>
        <begin position="128"/>
        <end position="152"/>
    </location>
</feature>
<name>A0AAF0EZ63_9BASI</name>
<reference evidence="7" key="1">
    <citation type="submission" date="2023-03" db="EMBL/GenBank/DDBJ databases">
        <title>Mating type loci evolution in Malassezia.</title>
        <authorList>
            <person name="Coelho M.A."/>
        </authorList>
    </citation>
    <scope>NUCLEOTIDE SEQUENCE</scope>
    <source>
        <strain evidence="7">CBS 11721</strain>
    </source>
</reference>
<protein>
    <recommendedName>
        <fullName evidence="6">MARVEL domain-containing protein</fullName>
    </recommendedName>
</protein>
<dbReference type="Proteomes" id="UP001219933">
    <property type="component" value="Chromosome 6"/>
</dbReference>
<keyword evidence="4 5" id="KW-0472">Membrane</keyword>
<evidence type="ECO:0000259" key="6">
    <source>
        <dbReference type="Pfam" id="PF01284"/>
    </source>
</evidence>
<evidence type="ECO:0000256" key="3">
    <source>
        <dbReference type="ARBA" id="ARBA00022989"/>
    </source>
</evidence>
<keyword evidence="2 5" id="KW-0812">Transmembrane</keyword>
<dbReference type="InterPro" id="IPR008253">
    <property type="entry name" value="Marvel"/>
</dbReference>
<evidence type="ECO:0000256" key="5">
    <source>
        <dbReference type="SAM" id="Phobius"/>
    </source>
</evidence>
<dbReference type="AlphaFoldDB" id="A0AAF0EZ63"/>
<accession>A0AAF0EZ63</accession>
<evidence type="ECO:0000256" key="1">
    <source>
        <dbReference type="ARBA" id="ARBA00004141"/>
    </source>
</evidence>
<feature type="transmembrane region" description="Helical" evidence="5">
    <location>
        <begin position="20"/>
        <end position="39"/>
    </location>
</feature>